<protein>
    <recommendedName>
        <fullName evidence="2">Zn(2)-C6 fungal-type domain-containing protein</fullName>
    </recommendedName>
</protein>
<sequence>MLATVDCYTCRRRRVRCDRALPHCEMCANRPGLDCLGYRKPLVWDKGVASRGKIMGKTFPLPKPLRQRGSVCEAVVRVRKEEDYNGRSSSPESGMGCGGLGVIKRRGLLLLRRGWEWYHSNGSGWGKVVAEREGESGVGGKRDGEGPGVCYVGEGWLRPFSLEFFDLDMIARANIIWIIILQPLLEYRNLLSLAAEHPSPLHAALTAPEEAPSLVYKGRAIISLLQDLQRPNCDGAIIIREPVLAAALLFLFFEALGSGRDTRKIRLQSARRLIQMSGGMGGQDPSLSPEVLTQTHSLSWGSTGTNPEEIFKFLEQTEHYSFLGYPAELLQDSRLQPPTPGGRAPPLHQNAAGTHLVPRCRQTIPPRLRLQVRRTDIRPTSAYALVVTGGAQDGRARQRDHQGSVRFSIKSAGVLLEALWRDGGGDWKEKLARTGSDYFVGSERGRK</sequence>
<dbReference type="Gene3D" id="4.10.240.10">
    <property type="entry name" value="Zn(2)-C6 fungal-type DNA-binding domain"/>
    <property type="match status" value="1"/>
</dbReference>
<dbReference type="Pfam" id="PF00172">
    <property type="entry name" value="Zn_clus"/>
    <property type="match status" value="1"/>
</dbReference>
<dbReference type="PROSITE" id="PS50048">
    <property type="entry name" value="ZN2_CY6_FUNGAL_2"/>
    <property type="match status" value="1"/>
</dbReference>
<dbReference type="PANTHER" id="PTHR38791">
    <property type="entry name" value="ZN(II)2CYS6 TRANSCRIPTION FACTOR (EUROFUNG)-RELATED-RELATED"/>
    <property type="match status" value="1"/>
</dbReference>
<accession>A0A317SU76</accession>
<dbReference type="GO" id="GO:0008270">
    <property type="term" value="F:zinc ion binding"/>
    <property type="evidence" value="ECO:0007669"/>
    <property type="project" value="InterPro"/>
</dbReference>
<name>A0A317SU76_9PEZI</name>
<dbReference type="InterPro" id="IPR036864">
    <property type="entry name" value="Zn2-C6_fun-type_DNA-bd_sf"/>
</dbReference>
<proteinExistence type="predicted"/>
<dbReference type="InterPro" id="IPR053175">
    <property type="entry name" value="DHMBA_Reg_Transcription_Factor"/>
</dbReference>
<evidence type="ECO:0000256" key="1">
    <source>
        <dbReference type="ARBA" id="ARBA00023242"/>
    </source>
</evidence>
<dbReference type="InterPro" id="IPR001138">
    <property type="entry name" value="Zn2Cys6_DnaBD"/>
</dbReference>
<dbReference type="EMBL" id="PYWC01000017">
    <property type="protein sequence ID" value="PWW78055.1"/>
    <property type="molecule type" value="Genomic_DNA"/>
</dbReference>
<dbReference type="PANTHER" id="PTHR38791:SF11">
    <property type="entry name" value="ZN(II)2CYS6 TRANSCRIPTION FACTOR (EUROFUNG)"/>
    <property type="match status" value="1"/>
</dbReference>
<evidence type="ECO:0000313" key="3">
    <source>
        <dbReference type="EMBL" id="PWW78055.1"/>
    </source>
</evidence>
<dbReference type="STRING" id="42249.A0A317SU76"/>
<reference evidence="3 4" key="1">
    <citation type="submission" date="2018-03" db="EMBL/GenBank/DDBJ databases">
        <title>Genomes of Pezizomycetes fungi and the evolution of truffles.</title>
        <authorList>
            <person name="Murat C."/>
            <person name="Payen T."/>
            <person name="Noel B."/>
            <person name="Kuo A."/>
            <person name="Martin F.M."/>
        </authorList>
    </citation>
    <scope>NUCLEOTIDE SEQUENCE [LARGE SCALE GENOMIC DNA]</scope>
    <source>
        <strain evidence="3">091103-1</strain>
    </source>
</reference>
<dbReference type="Proteomes" id="UP000246991">
    <property type="component" value="Unassembled WGS sequence"/>
</dbReference>
<evidence type="ECO:0000313" key="4">
    <source>
        <dbReference type="Proteomes" id="UP000246991"/>
    </source>
</evidence>
<comment type="caution">
    <text evidence="3">The sequence shown here is derived from an EMBL/GenBank/DDBJ whole genome shotgun (WGS) entry which is preliminary data.</text>
</comment>
<dbReference type="OrthoDB" id="5380854at2759"/>
<keyword evidence="1" id="KW-0539">Nucleus</keyword>
<evidence type="ECO:0000259" key="2">
    <source>
        <dbReference type="PROSITE" id="PS50048"/>
    </source>
</evidence>
<organism evidence="3 4">
    <name type="scientific">Tuber magnatum</name>
    <name type="common">white Piedmont truffle</name>
    <dbReference type="NCBI Taxonomy" id="42249"/>
    <lineage>
        <taxon>Eukaryota</taxon>
        <taxon>Fungi</taxon>
        <taxon>Dikarya</taxon>
        <taxon>Ascomycota</taxon>
        <taxon>Pezizomycotina</taxon>
        <taxon>Pezizomycetes</taxon>
        <taxon>Pezizales</taxon>
        <taxon>Tuberaceae</taxon>
        <taxon>Tuber</taxon>
    </lineage>
</organism>
<gene>
    <name evidence="3" type="ORF">C7212DRAFT_357155</name>
</gene>
<dbReference type="SMART" id="SM00066">
    <property type="entry name" value="GAL4"/>
    <property type="match status" value="1"/>
</dbReference>
<feature type="domain" description="Zn(2)-C6 fungal-type" evidence="2">
    <location>
        <begin position="6"/>
        <end position="35"/>
    </location>
</feature>
<dbReference type="GO" id="GO:0000981">
    <property type="term" value="F:DNA-binding transcription factor activity, RNA polymerase II-specific"/>
    <property type="evidence" value="ECO:0007669"/>
    <property type="project" value="InterPro"/>
</dbReference>
<keyword evidence="4" id="KW-1185">Reference proteome</keyword>
<dbReference type="SUPFAM" id="SSF57701">
    <property type="entry name" value="Zn2/Cys6 DNA-binding domain"/>
    <property type="match status" value="1"/>
</dbReference>
<dbReference type="AlphaFoldDB" id="A0A317SU76"/>